<name>A0A6J5NNU7_9CAUD</name>
<keyword evidence="1" id="KW-0175">Coiled coil</keyword>
<evidence type="ECO:0000313" key="2">
    <source>
        <dbReference type="EMBL" id="CAB4158668.1"/>
    </source>
</evidence>
<organism evidence="2">
    <name type="scientific">uncultured Caudovirales phage</name>
    <dbReference type="NCBI Taxonomy" id="2100421"/>
    <lineage>
        <taxon>Viruses</taxon>
        <taxon>Duplodnaviria</taxon>
        <taxon>Heunggongvirae</taxon>
        <taxon>Uroviricota</taxon>
        <taxon>Caudoviricetes</taxon>
        <taxon>Peduoviridae</taxon>
        <taxon>Maltschvirus</taxon>
        <taxon>Maltschvirus maltsch</taxon>
    </lineage>
</organism>
<dbReference type="EMBL" id="LR796814">
    <property type="protein sequence ID" value="CAB4167641.1"/>
    <property type="molecule type" value="Genomic_DNA"/>
</dbReference>
<feature type="coiled-coil region" evidence="1">
    <location>
        <begin position="34"/>
        <end position="82"/>
    </location>
</feature>
<sequence length="97" mass="11395">MELLDRNYYRMCEGSRLIEEADRNPNPELAIVLAERLRAARAKNDEEIEALRDRAADFERDANQLDDEIYNLQQKIDVLELMLSERDATIEELRKGN</sequence>
<gene>
    <name evidence="2" type="ORF">UFOVP714_24</name>
    <name evidence="3" type="ORF">UFOVP864_36</name>
</gene>
<reference evidence="2" key="1">
    <citation type="submission" date="2020-04" db="EMBL/GenBank/DDBJ databases">
        <authorList>
            <person name="Chiriac C."/>
            <person name="Salcher M."/>
            <person name="Ghai R."/>
            <person name="Kavagutti S V."/>
        </authorList>
    </citation>
    <scope>NUCLEOTIDE SEQUENCE</scope>
</reference>
<proteinExistence type="predicted"/>
<evidence type="ECO:0000256" key="1">
    <source>
        <dbReference type="SAM" id="Coils"/>
    </source>
</evidence>
<accession>A0A6J5NNU7</accession>
<protein>
    <submittedName>
        <fullName evidence="2">Uncharacterized protein</fullName>
    </submittedName>
</protein>
<dbReference type="EMBL" id="LR796674">
    <property type="protein sequence ID" value="CAB4158668.1"/>
    <property type="molecule type" value="Genomic_DNA"/>
</dbReference>
<evidence type="ECO:0000313" key="3">
    <source>
        <dbReference type="EMBL" id="CAB4167641.1"/>
    </source>
</evidence>